<keyword evidence="3" id="KW-1003">Cell membrane</keyword>
<gene>
    <name evidence="8" type="ORF">AEth_00963</name>
</gene>
<dbReference type="GO" id="GO:0005886">
    <property type="term" value="C:plasma membrane"/>
    <property type="evidence" value="ECO:0007669"/>
    <property type="project" value="UniProtKB-SubCell"/>
</dbReference>
<dbReference type="AlphaFoldDB" id="A0A8B3S379"/>
<keyword evidence="6 7" id="KW-0472">Membrane</keyword>
<evidence type="ECO:0000256" key="5">
    <source>
        <dbReference type="ARBA" id="ARBA00022989"/>
    </source>
</evidence>
<comment type="caution">
    <text evidence="8">The sequence shown here is derived from an EMBL/GenBank/DDBJ whole genome shotgun (WGS) entry which is preliminary data.</text>
</comment>
<feature type="transmembrane region" description="Helical" evidence="7">
    <location>
        <begin position="6"/>
        <end position="24"/>
    </location>
</feature>
<evidence type="ECO:0000313" key="9">
    <source>
        <dbReference type="Proteomes" id="UP000291831"/>
    </source>
</evidence>
<evidence type="ECO:0000313" key="8">
    <source>
        <dbReference type="EMBL" id="RZB31009.1"/>
    </source>
</evidence>
<name>A0A8B3S379_9EURY</name>
<proteinExistence type="predicted"/>
<keyword evidence="5 7" id="KW-1133">Transmembrane helix</keyword>
<dbReference type="GO" id="GO:0015385">
    <property type="term" value="F:sodium:proton antiporter activity"/>
    <property type="evidence" value="ECO:0007669"/>
    <property type="project" value="TreeGrafter"/>
</dbReference>
<sequence length="92" mass="10325">MDILLKVFLAVGLLIAFTILLCTYRAVVGPGIFNRVIAVNVIGTKTIVLLVLIGYYFERPMFFDIALLYAMLNFIATLIFAKYVQKGDLCSR</sequence>
<keyword evidence="4 7" id="KW-0812">Transmembrane</keyword>
<dbReference type="EMBL" id="RPGO01000024">
    <property type="protein sequence ID" value="RZB31009.1"/>
    <property type="molecule type" value="Genomic_DNA"/>
</dbReference>
<evidence type="ECO:0000256" key="3">
    <source>
        <dbReference type="ARBA" id="ARBA00022475"/>
    </source>
</evidence>
<evidence type="ECO:0000256" key="4">
    <source>
        <dbReference type="ARBA" id="ARBA00022692"/>
    </source>
</evidence>
<evidence type="ECO:0000256" key="7">
    <source>
        <dbReference type="SAM" id="Phobius"/>
    </source>
</evidence>
<accession>A0A8B3S379</accession>
<dbReference type="InterPro" id="IPR007208">
    <property type="entry name" value="MrpF/PhaF-like"/>
</dbReference>
<feature type="transmembrane region" description="Helical" evidence="7">
    <location>
        <begin position="63"/>
        <end position="84"/>
    </location>
</feature>
<feature type="transmembrane region" description="Helical" evidence="7">
    <location>
        <begin position="36"/>
        <end position="57"/>
    </location>
</feature>
<dbReference type="PANTHER" id="PTHR34702:SF1">
    <property type="entry name" value="NA(+)_H(+) ANTIPORTER SUBUNIT F"/>
    <property type="match status" value="1"/>
</dbReference>
<dbReference type="Proteomes" id="UP000291831">
    <property type="component" value="Unassembled WGS sequence"/>
</dbReference>
<dbReference type="Pfam" id="PF04066">
    <property type="entry name" value="MrpF_PhaF"/>
    <property type="match status" value="1"/>
</dbReference>
<dbReference type="PANTHER" id="PTHR34702">
    <property type="entry name" value="NA(+)/H(+) ANTIPORTER SUBUNIT F1"/>
    <property type="match status" value="1"/>
</dbReference>
<organism evidence="8 9">
    <name type="scientific">Candidatus Argoarchaeum ethanivorans</name>
    <dbReference type="NCBI Taxonomy" id="2608793"/>
    <lineage>
        <taxon>Archaea</taxon>
        <taxon>Methanobacteriati</taxon>
        <taxon>Methanobacteriota</taxon>
        <taxon>Stenosarchaea group</taxon>
        <taxon>Methanomicrobia</taxon>
        <taxon>Methanosarcinales</taxon>
        <taxon>Methanosarcinales incertae sedis</taxon>
        <taxon>GOM Arc I cluster</taxon>
        <taxon>Candidatus Argoarchaeum</taxon>
    </lineage>
</organism>
<protein>
    <submittedName>
        <fullName evidence="8">Multicomponent Na+:H+ antiporter subunit F</fullName>
    </submittedName>
</protein>
<evidence type="ECO:0000256" key="1">
    <source>
        <dbReference type="ARBA" id="ARBA00004651"/>
    </source>
</evidence>
<keyword evidence="2" id="KW-0813">Transport</keyword>
<reference evidence="9" key="1">
    <citation type="submission" date="2019-01" db="EMBL/GenBank/DDBJ databases">
        <title>Anaerobic oxidation of ethane by archaea from a marine hydrocarbon seep.</title>
        <authorList>
            <person name="Musat F."/>
        </authorList>
    </citation>
    <scope>NUCLEOTIDE SEQUENCE [LARGE SCALE GENOMIC DNA]</scope>
</reference>
<comment type="subcellular location">
    <subcellularLocation>
        <location evidence="1">Cell membrane</location>
        <topology evidence="1">Multi-pass membrane protein</topology>
    </subcellularLocation>
</comment>
<evidence type="ECO:0000256" key="6">
    <source>
        <dbReference type="ARBA" id="ARBA00023136"/>
    </source>
</evidence>
<evidence type="ECO:0000256" key="2">
    <source>
        <dbReference type="ARBA" id="ARBA00022448"/>
    </source>
</evidence>